<comment type="caution">
    <text evidence="10">The sequence shown here is derived from an EMBL/GenBank/DDBJ whole genome shotgun (WGS) entry which is preliminary data.</text>
</comment>
<feature type="domain" description="VLIG-type G" evidence="9">
    <location>
        <begin position="1490"/>
        <end position="1731"/>
    </location>
</feature>
<dbReference type="InterPro" id="IPR027417">
    <property type="entry name" value="P-loop_NTPase"/>
</dbReference>
<dbReference type="Gene3D" id="3.40.50.300">
    <property type="entry name" value="P-loop containing nucleotide triphosphate hydrolases"/>
    <property type="match status" value="1"/>
</dbReference>
<keyword evidence="6" id="KW-0342">GTP-binding</keyword>
<accession>A0A5N4DNA8</accession>
<feature type="coiled-coil region" evidence="8">
    <location>
        <begin position="93"/>
        <end position="138"/>
    </location>
</feature>
<keyword evidence="7" id="KW-0539">Nucleus</keyword>
<evidence type="ECO:0000256" key="3">
    <source>
        <dbReference type="ARBA" id="ARBA00006828"/>
    </source>
</evidence>
<evidence type="ECO:0000256" key="6">
    <source>
        <dbReference type="ARBA" id="ARBA00023134"/>
    </source>
</evidence>
<dbReference type="Proteomes" id="UP000299084">
    <property type="component" value="Unassembled WGS sequence"/>
</dbReference>
<reference evidence="10 11" key="1">
    <citation type="journal article" date="2019" name="Mol. Ecol. Resour.">
        <title>Improving Illumina assemblies with Hi-C and long reads: an example with the North African dromedary.</title>
        <authorList>
            <person name="Elbers J.P."/>
            <person name="Rogers M.F."/>
            <person name="Perelman P.L."/>
            <person name="Proskuryakova A.A."/>
            <person name="Serdyukova N.A."/>
            <person name="Johnson W.E."/>
            <person name="Horin P."/>
            <person name="Corander J."/>
            <person name="Murphy D."/>
            <person name="Burger P.A."/>
        </authorList>
    </citation>
    <scope>NUCLEOTIDE SEQUENCE [LARGE SCALE GENOMIC DNA]</scope>
    <source>
        <strain evidence="10">Drom800</strain>
        <tissue evidence="10">Blood</tissue>
    </source>
</reference>
<dbReference type="GO" id="GO:0005737">
    <property type="term" value="C:cytoplasm"/>
    <property type="evidence" value="ECO:0007669"/>
    <property type="project" value="UniProtKB-SubCell"/>
</dbReference>
<dbReference type="InterPro" id="IPR030383">
    <property type="entry name" value="G_VLIG_dom"/>
</dbReference>
<evidence type="ECO:0000259" key="9">
    <source>
        <dbReference type="PROSITE" id="PS51717"/>
    </source>
</evidence>
<keyword evidence="4" id="KW-0963">Cytoplasm</keyword>
<dbReference type="PANTHER" id="PTHR22796">
    <property type="entry name" value="URG4-RELATED"/>
    <property type="match status" value="1"/>
</dbReference>
<protein>
    <submittedName>
        <fullName evidence="10">Interferon-induced very large GTPase 1</fullName>
    </submittedName>
</protein>
<dbReference type="STRING" id="9838.ENSCDRP00005020194"/>
<dbReference type="InterPro" id="IPR057365">
    <property type="entry name" value="URGCP"/>
</dbReference>
<dbReference type="EMBL" id="JWIN03000010">
    <property type="protein sequence ID" value="KAB1272549.1"/>
    <property type="molecule type" value="Genomic_DNA"/>
</dbReference>
<keyword evidence="8" id="KW-0175">Coiled coil</keyword>
<dbReference type="PANTHER" id="PTHR22796:SF6">
    <property type="entry name" value="INTERFERON-INDUCED VERY LARGE GTPASE 1-RELATED"/>
    <property type="match status" value="1"/>
</dbReference>
<feature type="coiled-coil region" evidence="8">
    <location>
        <begin position="1241"/>
        <end position="1268"/>
    </location>
</feature>
<evidence type="ECO:0000256" key="5">
    <source>
        <dbReference type="ARBA" id="ARBA00022741"/>
    </source>
</evidence>
<evidence type="ECO:0000256" key="1">
    <source>
        <dbReference type="ARBA" id="ARBA00004123"/>
    </source>
</evidence>
<dbReference type="Pfam" id="PF25496">
    <property type="entry name" value="URGCP"/>
    <property type="match status" value="1"/>
</dbReference>
<comment type="subcellular location">
    <subcellularLocation>
        <location evidence="2">Cytoplasm</location>
    </subcellularLocation>
    <subcellularLocation>
        <location evidence="1">Nucleus</location>
    </subcellularLocation>
</comment>
<evidence type="ECO:0000256" key="4">
    <source>
        <dbReference type="ARBA" id="ARBA00022490"/>
    </source>
</evidence>
<dbReference type="SUPFAM" id="SSF52540">
    <property type="entry name" value="P-loop containing nucleoside triphosphate hydrolases"/>
    <property type="match status" value="1"/>
</dbReference>
<gene>
    <name evidence="10" type="ORF">Cadr_000015017</name>
</gene>
<keyword evidence="5" id="KW-0547">Nucleotide-binding</keyword>
<keyword evidence="11" id="KW-1185">Reference proteome</keyword>
<evidence type="ECO:0000313" key="10">
    <source>
        <dbReference type="EMBL" id="KAB1272549.1"/>
    </source>
</evidence>
<evidence type="ECO:0000256" key="2">
    <source>
        <dbReference type="ARBA" id="ARBA00004496"/>
    </source>
</evidence>
<organism evidence="10 11">
    <name type="scientific">Camelus dromedarius</name>
    <name type="common">Dromedary</name>
    <name type="synonym">Arabian camel</name>
    <dbReference type="NCBI Taxonomy" id="9838"/>
    <lineage>
        <taxon>Eukaryota</taxon>
        <taxon>Metazoa</taxon>
        <taxon>Chordata</taxon>
        <taxon>Craniata</taxon>
        <taxon>Vertebrata</taxon>
        <taxon>Euteleostomi</taxon>
        <taxon>Mammalia</taxon>
        <taxon>Eutheria</taxon>
        <taxon>Laurasiatheria</taxon>
        <taxon>Artiodactyla</taxon>
        <taxon>Tylopoda</taxon>
        <taxon>Camelidae</taxon>
        <taxon>Camelus</taxon>
    </lineage>
</organism>
<dbReference type="Pfam" id="PF25974">
    <property type="entry name" value="URGCP_9th"/>
    <property type="match status" value="1"/>
</dbReference>
<dbReference type="PROSITE" id="PS51717">
    <property type="entry name" value="G_VLIG"/>
    <property type="match status" value="1"/>
</dbReference>
<dbReference type="GO" id="GO:0005525">
    <property type="term" value="F:GTP binding"/>
    <property type="evidence" value="ECO:0007669"/>
    <property type="project" value="UniProtKB-KW"/>
</dbReference>
<evidence type="ECO:0000256" key="7">
    <source>
        <dbReference type="ARBA" id="ARBA00023242"/>
    </source>
</evidence>
<dbReference type="Pfam" id="PF25683">
    <property type="entry name" value="URGCP_GTPase"/>
    <property type="match status" value="1"/>
</dbReference>
<evidence type="ECO:0000256" key="8">
    <source>
        <dbReference type="SAM" id="Coils"/>
    </source>
</evidence>
<proteinExistence type="inferred from homology"/>
<dbReference type="InterPro" id="IPR058641">
    <property type="entry name" value="GVIN1_dom"/>
</dbReference>
<sequence>MDTGDDNEPLLRGKRGQDLQGRLREVGLAVEFWLPKLQEHLGVTCAQALQHLEEEDLQKLKSLTQHSWEKKALERLLNQSHSNSLSQLQECQVKTIQKKQKQAEETLQELEELLSEGRQRQEEAVRKKEEELRQALEIPKEYWPPPEKSLQEVTENLQKQLNHTEGTLSHRKNLPDGELVRYASGGLALQGIYKTSDKGSLIEKREELLSVPKEFSLCGPQQGTQMKTIEFTSSQAESMFTQTIEKLGFSATALAKGGGWGLSLKAGMDQKKDSESEERRQSHSKHSYFCSTKFNYIPLASCHFAVDQLQFSKAALQELKCIEDLLGQPTDSDRLPLLRRRTEEFFQRFGSHANQGPFHLGGIYWWKAISEGFQSEQLEAVKQQTAEALDIYITGSYTGFGVKGAAGVNVSQSHSKIASQSSSLQNLQTKVQLSVVQTGGPPEANGLLQWKTGLVANNQTWCVIDRGNQLVPIWDIILSSNRSDFKDPFQVANCLKQSYTALTGLTAQIQEGEELLNAEKTATVFLDNVKSWEVSDPEEQLKKLIHFMQMLTQKIKSYDFWIHRCLTDWGLQNFLINTVNFCKKSSIYGTEFIKSQLRSLLDPHIYRVSNFPQADSIMQWIFQSEPEQEHVNITKFSELIKILEKNKNDLMEGKAKSESTESVEEAQVKATYEVSVSLGCFLNYLRETGQQDTHILLLSIATGAGYHGVNNTFQYLLGCDELDFLLNKMQSAKGKYKELKNICDYRAHAFLVLTGLTATAGIKAVSPEEKTQRLALVRHHMAQSLSKEVVQLLSKPGADHNWENLEKDLRSLIDGDYGDTISSLQRDEVRKQLQSLFYEKKQSHKSHDNENNKHKVTENQTFLELLQRLNLEHYYPKKMSTANFHQIYKKSVHNTQPCSERELPFYFLQKLLMLDYGLRYLIIKDGGYTEKQVYPSTSNQENDTFDPYEDLFEDNDSLTNSSAPNVTPYIHPMDIQMAILYCADVLSRQYILAKLSICQFALPLLIPNPCNSQIEFSLWSLSQIRRSWQQARKSTKEQKDNYKNQQMCRVSTPIVSFLRIGNDFSASKSQIMNCLLTKRKHDVFFHRHCKGSSRNSLLMGGVVEVAWFCPGGEDEDRFDNCLTFTNLHGDAKEHKKQLTFLLEVSSLIVVLMSTSDDNKENRKIIHDLCQASKPLICLLDDKEKLMANTSGLRVKIGIRNRNEAELIEELTITIRWLLELSDTTLSLEDCAQVARKQGLLIDEDQRDCKEAKEKAEVLMALLEEVKISQMKENLLPLQGKLWQLWCKKDKELYHLREKGNRTIEQHKSEIEMEKQLIRQEQLNRAFPLNSLIHSVLEILQNHSETHTKLYFLQWLSVFLDKLTAGHLEKLNEKKKALWSLVQKEKQEAPKSKSLKAWQSEIEAISREISDCSLGTEQILREVGQIYEALEEASSTLGEAFIDSLLLSLPHIAADLMISGVPIELMDGDASYVPLKWVAAVFDQVSEKLGNKRLFVLSILGLQSSGKSTLLNALFGLQFTVSAGRCTRGAYMQLLKVEETFTEELGFDFMLVVDTEGLRAPELSNKSQNRDNELATFVIGLGNLTLINIFGENPSEMQDILQIVVQAFLRMKQVKISPSCLFVHQNVGEVTAKDQTMEGRRWLEQRLDEMAATAAEEEQCSDVTRFSDVIKFDVNTHVYYFAHLWDGNPPMAPPNPRYSHNVQELKSRILLAAKQECRGSIMKISDVKFRIQDLWRALLNENFIFSFRNTREVMAMSKLETMYNYWTWELRSHVLTLQDQLINQIQNGKIQTPETHMLKAPVTGKYEAIKKELEKFFNEDPDSEVLVQWKGNFENKLMNLKEKLILDSQSKVQELISFKKNQEKLDNKKSGYEKELLEKSRKLALTVKGTELSEEELHEKFNPLWEKWVCDVSSNLPPVTEPNIEVDSESILLDYFKKEKYMLMDRLKKNSGEKFQIKYDKHIKMNKRYLNIYPLTLEPQDMESINITTDQIISKFSEAINSISRQRHDYHPSYFYEILKIIDEEVKSAPTQERYTVTRKYEIDLSLCLFRSAAMKFKEIHKAFKRANDPVNYLESKKDDFFMSFKISCQGATSIKTFVDFLWHKLTPAISTTVRKTMAPKIGGDMRATCPAFSGNRANLEKHILISLAEEENFDNYWQYLRNSESFFKNYIENCIKRYCSEQRNEKMKTFLKISLDDIKNAILSAIHASTAIAKDKSSTVSEWLDLFCDHLGGNLIFPRKDLVSIEHQEIKDIEFLKEAMSKALDPEMEKAAQKCLCTLVEDIVPEIQKMLSEHLCGCWKQCPLCTAICTNTIPTHEGDHSVPFHRPEALSGRHWHQTDQFNINFCTSMVASDCFLRFEDGRKIPYKNYRQAGGEYAKWSITPDTSTQPYWKWFVSHFRSQLEEKYHSKFIASEDRQSKEQLSKDLGLQSWETGVLTVLSLYPQGHPAYSVSGQITMSPEEILEQKHYMGN</sequence>
<evidence type="ECO:0000313" key="11">
    <source>
        <dbReference type="Proteomes" id="UP000299084"/>
    </source>
</evidence>
<name>A0A5N4DNA8_CAMDR</name>
<comment type="similarity">
    <text evidence="3">Belongs to the TRAFAC class dynamin-like GTPase superfamily. Very large inducible GTPase (VLIG) family.</text>
</comment>
<dbReference type="GO" id="GO:0005634">
    <property type="term" value="C:nucleus"/>
    <property type="evidence" value="ECO:0007669"/>
    <property type="project" value="UniProtKB-SubCell"/>
</dbReference>